<feature type="transmembrane region" description="Helical" evidence="1">
    <location>
        <begin position="23"/>
        <end position="51"/>
    </location>
</feature>
<dbReference type="AlphaFoldDB" id="A0A4S2LE04"/>
<comment type="caution">
    <text evidence="3">The sequence shown here is derived from an EMBL/GenBank/DDBJ whole genome shotgun (WGS) entry which is preliminary data.</text>
</comment>
<feature type="domain" description="C2" evidence="2">
    <location>
        <begin position="225"/>
        <end position="362"/>
    </location>
</feature>
<feature type="domain" description="C2" evidence="2">
    <location>
        <begin position="84"/>
        <end position="210"/>
    </location>
</feature>
<keyword evidence="1" id="KW-1133">Transmembrane helix</keyword>
<dbReference type="EMBL" id="SJOL01009108">
    <property type="protein sequence ID" value="TGZ58849.1"/>
    <property type="molecule type" value="Genomic_DNA"/>
</dbReference>
<dbReference type="Pfam" id="PF00168">
    <property type="entry name" value="C2"/>
    <property type="match status" value="2"/>
</dbReference>
<proteinExistence type="predicted"/>
<organism evidence="3 4">
    <name type="scientific">Opisthorchis felineus</name>
    <dbReference type="NCBI Taxonomy" id="147828"/>
    <lineage>
        <taxon>Eukaryota</taxon>
        <taxon>Metazoa</taxon>
        <taxon>Spiralia</taxon>
        <taxon>Lophotrochozoa</taxon>
        <taxon>Platyhelminthes</taxon>
        <taxon>Trematoda</taxon>
        <taxon>Digenea</taxon>
        <taxon>Opisthorchiida</taxon>
        <taxon>Opisthorchiata</taxon>
        <taxon>Opisthorchiidae</taxon>
        <taxon>Opisthorchis</taxon>
    </lineage>
</organism>
<name>A0A4S2LE04_OPIFE</name>
<evidence type="ECO:0000256" key="1">
    <source>
        <dbReference type="SAM" id="Phobius"/>
    </source>
</evidence>
<accession>A0A4S2LE04</accession>
<dbReference type="Proteomes" id="UP000308267">
    <property type="component" value="Unassembled WGS sequence"/>
</dbReference>
<keyword evidence="1" id="KW-0812">Transmembrane</keyword>
<keyword evidence="1" id="KW-0472">Membrane</keyword>
<dbReference type="OrthoDB" id="10259057at2759"/>
<dbReference type="STRING" id="147828.A0A4S2LE04"/>
<dbReference type="PANTHER" id="PTHR10024">
    <property type="entry name" value="SYNAPTOTAGMIN"/>
    <property type="match status" value="1"/>
</dbReference>
<protein>
    <recommendedName>
        <fullName evidence="2">C2 domain-containing protein</fullName>
    </recommendedName>
</protein>
<dbReference type="SMART" id="SM00239">
    <property type="entry name" value="C2"/>
    <property type="match status" value="2"/>
</dbReference>
<evidence type="ECO:0000313" key="3">
    <source>
        <dbReference type="EMBL" id="TGZ58849.1"/>
    </source>
</evidence>
<reference evidence="3 4" key="1">
    <citation type="journal article" date="2019" name="BMC Genomics">
        <title>New insights from Opisthorchis felineus genome: update on genomics of the epidemiologically important liver flukes.</title>
        <authorList>
            <person name="Ershov N.I."/>
            <person name="Mordvinov V.A."/>
            <person name="Prokhortchouk E.B."/>
            <person name="Pakharukova M.Y."/>
            <person name="Gunbin K.V."/>
            <person name="Ustyantsev K."/>
            <person name="Genaev M.A."/>
            <person name="Blinov A.G."/>
            <person name="Mazur A."/>
            <person name="Boulygina E."/>
            <person name="Tsygankova S."/>
            <person name="Khrameeva E."/>
            <person name="Chekanov N."/>
            <person name="Fan G."/>
            <person name="Xiao A."/>
            <person name="Zhang H."/>
            <person name="Xu X."/>
            <person name="Yang H."/>
            <person name="Solovyev V."/>
            <person name="Lee S.M."/>
            <person name="Liu X."/>
            <person name="Afonnikov D.A."/>
            <person name="Skryabin K.G."/>
        </authorList>
    </citation>
    <scope>NUCLEOTIDE SEQUENCE [LARGE SCALE GENOMIC DNA]</scope>
    <source>
        <strain evidence="3">AK-0245</strain>
        <tissue evidence="3">Whole organism</tissue>
    </source>
</reference>
<gene>
    <name evidence="3" type="ORF">CRM22_009416</name>
</gene>
<dbReference type="PROSITE" id="PS50004">
    <property type="entry name" value="C2"/>
    <property type="match status" value="2"/>
</dbReference>
<keyword evidence="4" id="KW-1185">Reference proteome</keyword>
<sequence length="369" mass="42099">MSNSAGNPFFEQLTRAFHVESTAVAVVVLVLICLVCVSVTVVLVLLVTHCVKMRATAKRRKTFRKRFASVYLDEISEHEKTRGKYGQLLFSIHYQTEDDKLIVIVMQATFGELSSVGAFSDTYATVKLASDKYGKLKQCGDPFRTDLQRRKESPCWNYRCAFDVEKKNLKYTHVLFELFSYDPVSQDTSIGRLAIPLSRFDPGDYTDKTLEQVEWIQAGEPKFTGIGEVYLGLSYQKTLEILECQVFEARNLKVSEYMKALKHKQVNVQVELWYSQISLGSFETRPKSDLITPYFNERFNFNLNKDQLSDAKLTFQLQSCGKQGKKHILGSFAVGPTMDMSGGGKHWAEMLENSPRSQAMWHTLIPREV</sequence>
<evidence type="ECO:0000259" key="2">
    <source>
        <dbReference type="PROSITE" id="PS50004"/>
    </source>
</evidence>
<dbReference type="InterPro" id="IPR035892">
    <property type="entry name" value="C2_domain_sf"/>
</dbReference>
<dbReference type="SUPFAM" id="SSF49562">
    <property type="entry name" value="C2 domain (Calcium/lipid-binding domain, CaLB)"/>
    <property type="match status" value="2"/>
</dbReference>
<dbReference type="Gene3D" id="2.60.40.150">
    <property type="entry name" value="C2 domain"/>
    <property type="match status" value="2"/>
</dbReference>
<evidence type="ECO:0000313" key="4">
    <source>
        <dbReference type="Proteomes" id="UP000308267"/>
    </source>
</evidence>
<dbReference type="InterPro" id="IPR000008">
    <property type="entry name" value="C2_dom"/>
</dbReference>